<proteinExistence type="predicted"/>
<dbReference type="InterPro" id="IPR002035">
    <property type="entry name" value="VWF_A"/>
</dbReference>
<dbReference type="PROSITE" id="PS50234">
    <property type="entry name" value="VWFA"/>
    <property type="match status" value="1"/>
</dbReference>
<dbReference type="Gene3D" id="2.60.40.740">
    <property type="match status" value="1"/>
</dbReference>
<protein>
    <submittedName>
        <fullName evidence="2">VWA domain-containing protein</fullName>
    </submittedName>
</protein>
<dbReference type="Pfam" id="PF13573">
    <property type="entry name" value="SprB"/>
    <property type="match status" value="1"/>
</dbReference>
<dbReference type="InterPro" id="IPR036465">
    <property type="entry name" value="vWFA_dom_sf"/>
</dbReference>
<dbReference type="RefSeq" id="WP_249974046.1">
    <property type="nucleotide sequence ID" value="NZ_JAMFLZ010000013.1"/>
</dbReference>
<evidence type="ECO:0000259" key="1">
    <source>
        <dbReference type="PROSITE" id="PS50234"/>
    </source>
</evidence>
<dbReference type="SMART" id="SM00327">
    <property type="entry name" value="VWA"/>
    <property type="match status" value="1"/>
</dbReference>
<organism evidence="2 3">
    <name type="scientific">Jejuia spongiicola</name>
    <dbReference type="NCBI Taxonomy" id="2942207"/>
    <lineage>
        <taxon>Bacteria</taxon>
        <taxon>Pseudomonadati</taxon>
        <taxon>Bacteroidota</taxon>
        <taxon>Flavobacteriia</taxon>
        <taxon>Flavobacteriales</taxon>
        <taxon>Flavobacteriaceae</taxon>
        <taxon>Jejuia</taxon>
    </lineage>
</organism>
<dbReference type="InterPro" id="IPR025667">
    <property type="entry name" value="SprB_repeat"/>
</dbReference>
<evidence type="ECO:0000313" key="3">
    <source>
        <dbReference type="Proteomes" id="UP001165381"/>
    </source>
</evidence>
<dbReference type="EMBL" id="JAMFLZ010000013">
    <property type="protein sequence ID" value="MCL6296726.1"/>
    <property type="molecule type" value="Genomic_DNA"/>
</dbReference>
<dbReference type="CDD" id="cd00198">
    <property type="entry name" value="vWFA"/>
    <property type="match status" value="1"/>
</dbReference>
<comment type="caution">
    <text evidence="2">The sequence shown here is derived from an EMBL/GenBank/DDBJ whole genome shotgun (WGS) entry which is preliminary data.</text>
</comment>
<dbReference type="Proteomes" id="UP001165381">
    <property type="component" value="Unassembled WGS sequence"/>
</dbReference>
<sequence>MKKELQFQKETKQQILKFVFTLFFMLSLNTLLGQDEITINRFVTENTSECNQFDVTLEIIGVPPDQAQEVVLIIDKSSSMEGQSIIHAQEAAIEFVNTFFDNNPTGLNKISIISFSFFVSIDLPLTADDGDDSNSVANGRQEAIEAINAITVGGNTNTQEALKKADQEFTTNGTFDCVTNRNIILLSDGAANITYGRDFPDDPSYNIGCSNIDVNSICKQDAIEAGINAQTTTVSGTEYTQNIFTIALLGGTLDNAIRTNAINTLDAIQNSGAFVTDSSADLSGIYASIINQLTSAARQIPGIPIVKEIIGDDFSLVSSDLAPSKGIASVSGKTINWAINNIYDETVTLNYTIKASEGICGTMDSAVSSEINYENSSCTQVSEMLTIISICVPCPEINPQIARDGCESINYSSNLLNQGGCETTSNKFSWSFKLNGIEIGTSTDSNGTFTYNGTLDFQGSLVADLIYSATYGEPGCLSNLEAQSNNLALPTTLTATIETTNAGCIDEATGEATVTPAEGAAPYTYLWDDDSAQKTATATGLTAGIYNVTVTDDNGCEFKINCTIETDDVESPEITIPETISFEGCSTDSITVDNAIFVYSDTQSDDVQSIFASNTNYNASDDFNIESITYIDEITSDDNCPITVLRTFTITDTCDNLETATQTITIHVAPPTFTVPNAVTIKCDEDATDLTITGDVTDEAFSCTTNGLNATFSDSDALESCDSEYIITRTWSLTDACGNSKTATQTITVVDTTPP</sequence>
<evidence type="ECO:0000313" key="2">
    <source>
        <dbReference type="EMBL" id="MCL6296726.1"/>
    </source>
</evidence>
<gene>
    <name evidence="2" type="ORF">M3P09_17100</name>
</gene>
<accession>A0ABT0QIA4</accession>
<dbReference type="SUPFAM" id="SSF53300">
    <property type="entry name" value="vWA-like"/>
    <property type="match status" value="1"/>
</dbReference>
<feature type="domain" description="VWFA" evidence="1">
    <location>
        <begin position="69"/>
        <end position="265"/>
    </location>
</feature>
<reference evidence="2" key="1">
    <citation type="submission" date="2022-05" db="EMBL/GenBank/DDBJ databases">
        <authorList>
            <person name="Park J.-S."/>
        </authorList>
    </citation>
    <scope>NUCLEOTIDE SEQUENCE</scope>
    <source>
        <strain evidence="2">2012CJ34-3</strain>
    </source>
</reference>
<feature type="non-terminal residue" evidence="2">
    <location>
        <position position="755"/>
    </location>
</feature>
<name>A0ABT0QIA4_9FLAO</name>
<keyword evidence="3" id="KW-1185">Reference proteome</keyword>
<dbReference type="Pfam" id="PF13519">
    <property type="entry name" value="VWA_2"/>
    <property type="match status" value="1"/>
</dbReference>
<dbReference type="Gene3D" id="3.40.50.410">
    <property type="entry name" value="von Willebrand factor, type A domain"/>
    <property type="match status" value="1"/>
</dbReference>